<evidence type="ECO:0000313" key="11">
    <source>
        <dbReference type="Proteomes" id="UP000185680"/>
    </source>
</evidence>
<evidence type="ECO:0000313" key="10">
    <source>
        <dbReference type="Proteomes" id="UP000185657"/>
    </source>
</evidence>
<dbReference type="Pfam" id="PF08448">
    <property type="entry name" value="PAS_4"/>
    <property type="match status" value="1"/>
</dbReference>
<dbReference type="PRINTS" id="PR00344">
    <property type="entry name" value="BCTRLSENSOR"/>
</dbReference>
<dbReference type="Pfam" id="PF00072">
    <property type="entry name" value="Response_reg"/>
    <property type="match status" value="1"/>
</dbReference>
<dbReference type="InterPro" id="IPR004358">
    <property type="entry name" value="Sig_transdc_His_kin-like_C"/>
</dbReference>
<feature type="domain" description="Response regulatory" evidence="7">
    <location>
        <begin position="661"/>
        <end position="777"/>
    </location>
</feature>
<evidence type="ECO:0000259" key="6">
    <source>
        <dbReference type="PROSITE" id="PS50109"/>
    </source>
</evidence>
<reference evidence="8 11" key="2">
    <citation type="submission" date="2016-10" db="EMBL/GenBank/DDBJ databases">
        <title>Hydorgenophaga sp. LPB0072 isolated from gastropod.</title>
        <authorList>
            <person name="Kim E."/>
            <person name="Yi H."/>
        </authorList>
    </citation>
    <scope>NUCLEOTIDE SEQUENCE [LARGE SCALE GENOMIC DNA]</scope>
    <source>
        <strain evidence="8 11">LPB0072</strain>
    </source>
</reference>
<feature type="transmembrane region" description="Helical" evidence="5">
    <location>
        <begin position="65"/>
        <end position="86"/>
    </location>
</feature>
<keyword evidence="3 4" id="KW-0597">Phosphoprotein</keyword>
<dbReference type="PANTHER" id="PTHR43065:SF42">
    <property type="entry name" value="TWO-COMPONENT SENSOR PPRA"/>
    <property type="match status" value="1"/>
</dbReference>
<dbReference type="CDD" id="cd00082">
    <property type="entry name" value="HisKA"/>
    <property type="match status" value="1"/>
</dbReference>
<dbReference type="PANTHER" id="PTHR43065">
    <property type="entry name" value="SENSOR HISTIDINE KINASE"/>
    <property type="match status" value="1"/>
</dbReference>
<dbReference type="InterPro" id="IPR036097">
    <property type="entry name" value="HisK_dim/P_sf"/>
</dbReference>
<dbReference type="Pfam" id="PF02518">
    <property type="entry name" value="HATPase_c"/>
    <property type="match status" value="1"/>
</dbReference>
<dbReference type="InterPro" id="IPR003661">
    <property type="entry name" value="HisK_dim/P_dom"/>
</dbReference>
<dbReference type="EMBL" id="CP017476">
    <property type="protein sequence ID" value="AOW11914.1"/>
    <property type="molecule type" value="Genomic_DNA"/>
</dbReference>
<protein>
    <recommendedName>
        <fullName evidence="2">histidine kinase</fullName>
        <ecNumber evidence="2">2.7.13.3</ecNumber>
    </recommendedName>
</protein>
<dbReference type="InterPro" id="IPR035965">
    <property type="entry name" value="PAS-like_dom_sf"/>
</dbReference>
<dbReference type="Pfam" id="PF00512">
    <property type="entry name" value="HisKA"/>
    <property type="match status" value="1"/>
</dbReference>
<feature type="transmembrane region" description="Helical" evidence="5">
    <location>
        <begin position="38"/>
        <end position="59"/>
    </location>
</feature>
<keyword evidence="5" id="KW-0472">Membrane</keyword>
<feature type="transmembrane region" description="Helical" evidence="5">
    <location>
        <begin position="127"/>
        <end position="144"/>
    </location>
</feature>
<keyword evidence="10" id="KW-1185">Reference proteome</keyword>
<evidence type="ECO:0000259" key="7">
    <source>
        <dbReference type="PROSITE" id="PS50110"/>
    </source>
</evidence>
<evidence type="ECO:0000313" key="9">
    <source>
        <dbReference type="EMBL" id="OAD43862.1"/>
    </source>
</evidence>
<dbReference type="CDD" id="cd00130">
    <property type="entry name" value="PAS"/>
    <property type="match status" value="1"/>
</dbReference>
<dbReference type="InterPro" id="IPR001789">
    <property type="entry name" value="Sig_transdc_resp-reg_receiver"/>
</dbReference>
<dbReference type="InterPro" id="IPR013656">
    <property type="entry name" value="PAS_4"/>
</dbReference>
<keyword evidence="5" id="KW-1133">Transmembrane helix</keyword>
<feature type="modified residue" description="4-aspartylphosphate" evidence="4">
    <location>
        <position position="712"/>
    </location>
</feature>
<dbReference type="InterPro" id="IPR003594">
    <property type="entry name" value="HATPase_dom"/>
</dbReference>
<dbReference type="SUPFAM" id="SSF55874">
    <property type="entry name" value="ATPase domain of HSP90 chaperone/DNA topoisomerase II/histidine kinase"/>
    <property type="match status" value="1"/>
</dbReference>
<keyword evidence="5" id="KW-0812">Transmembrane</keyword>
<dbReference type="InterPro" id="IPR011006">
    <property type="entry name" value="CheY-like_superfamily"/>
</dbReference>
<dbReference type="Proteomes" id="UP000185657">
    <property type="component" value="Unassembled WGS sequence"/>
</dbReference>
<dbReference type="Gene3D" id="3.40.50.2300">
    <property type="match status" value="1"/>
</dbReference>
<dbReference type="KEGG" id="hyl:LPB072_02555"/>
<dbReference type="SUPFAM" id="SSF55785">
    <property type="entry name" value="PYP-like sensor domain (PAS domain)"/>
    <property type="match status" value="1"/>
</dbReference>
<dbReference type="OrthoDB" id="5389366at2"/>
<dbReference type="InterPro" id="IPR005467">
    <property type="entry name" value="His_kinase_dom"/>
</dbReference>
<dbReference type="SMART" id="SM00388">
    <property type="entry name" value="HisKA"/>
    <property type="match status" value="1"/>
</dbReference>
<dbReference type="CDD" id="cd00156">
    <property type="entry name" value="REC"/>
    <property type="match status" value="1"/>
</dbReference>
<dbReference type="EC" id="2.7.13.3" evidence="2"/>
<evidence type="ECO:0000313" key="8">
    <source>
        <dbReference type="EMBL" id="AOW11914.1"/>
    </source>
</evidence>
<dbReference type="Gene3D" id="1.10.287.130">
    <property type="match status" value="1"/>
</dbReference>
<dbReference type="RefSeq" id="WP_066085120.1">
    <property type="nucleotide sequence ID" value="NZ_CP017476.1"/>
</dbReference>
<feature type="domain" description="Histidine kinase" evidence="6">
    <location>
        <begin position="384"/>
        <end position="608"/>
    </location>
</feature>
<dbReference type="Gene3D" id="3.30.565.10">
    <property type="entry name" value="Histidine kinase-like ATPase, C-terminal domain"/>
    <property type="match status" value="1"/>
</dbReference>
<evidence type="ECO:0000256" key="1">
    <source>
        <dbReference type="ARBA" id="ARBA00000085"/>
    </source>
</evidence>
<dbReference type="STRING" id="1763535.LPB072_02555"/>
<feature type="transmembrane region" description="Helical" evidence="5">
    <location>
        <begin position="98"/>
        <end position="115"/>
    </location>
</feature>
<dbReference type="SUPFAM" id="SSF47384">
    <property type="entry name" value="Homodimeric domain of signal transducing histidine kinase"/>
    <property type="match status" value="1"/>
</dbReference>
<dbReference type="Proteomes" id="UP000185680">
    <property type="component" value="Chromosome"/>
</dbReference>
<dbReference type="GO" id="GO:0000155">
    <property type="term" value="F:phosphorelay sensor kinase activity"/>
    <property type="evidence" value="ECO:0007669"/>
    <property type="project" value="InterPro"/>
</dbReference>
<accession>A0A167IZJ7</accession>
<dbReference type="SUPFAM" id="SSF52172">
    <property type="entry name" value="CheY-like"/>
    <property type="match status" value="1"/>
</dbReference>
<dbReference type="PROSITE" id="PS50110">
    <property type="entry name" value="RESPONSE_REGULATORY"/>
    <property type="match status" value="1"/>
</dbReference>
<evidence type="ECO:0000256" key="4">
    <source>
        <dbReference type="PROSITE-ProRule" id="PRU00169"/>
    </source>
</evidence>
<evidence type="ECO:0000256" key="2">
    <source>
        <dbReference type="ARBA" id="ARBA00012438"/>
    </source>
</evidence>
<dbReference type="SMART" id="SM00387">
    <property type="entry name" value="HATPase_c"/>
    <property type="match status" value="1"/>
</dbReference>
<dbReference type="InterPro" id="IPR036890">
    <property type="entry name" value="HATPase_C_sf"/>
</dbReference>
<feature type="transmembrane region" description="Helical" evidence="5">
    <location>
        <begin position="6"/>
        <end position="26"/>
    </location>
</feature>
<proteinExistence type="predicted"/>
<organism evidence="8 11">
    <name type="scientific">Hydrogenophaga crassostreae</name>
    <dbReference type="NCBI Taxonomy" id="1763535"/>
    <lineage>
        <taxon>Bacteria</taxon>
        <taxon>Pseudomonadati</taxon>
        <taxon>Pseudomonadota</taxon>
        <taxon>Betaproteobacteria</taxon>
        <taxon>Burkholderiales</taxon>
        <taxon>Comamonadaceae</taxon>
        <taxon>Hydrogenophaga</taxon>
    </lineage>
</organism>
<feature type="transmembrane region" description="Helical" evidence="5">
    <location>
        <begin position="156"/>
        <end position="175"/>
    </location>
</feature>
<dbReference type="PROSITE" id="PS50109">
    <property type="entry name" value="HIS_KIN"/>
    <property type="match status" value="1"/>
</dbReference>
<dbReference type="AlphaFoldDB" id="A0A167IZJ7"/>
<name>A0A167IZJ7_9BURK</name>
<evidence type="ECO:0000256" key="3">
    <source>
        <dbReference type="ARBA" id="ARBA00022553"/>
    </source>
</evidence>
<dbReference type="Gene3D" id="3.30.450.20">
    <property type="entry name" value="PAS domain"/>
    <property type="match status" value="1"/>
</dbReference>
<gene>
    <name evidence="8" type="ORF">LPB072_02555</name>
    <name evidence="9" type="ORF">LPB72_02280</name>
</gene>
<comment type="catalytic activity">
    <reaction evidence="1">
        <text>ATP + protein L-histidine = ADP + protein N-phospho-L-histidine.</text>
        <dbReference type="EC" id="2.7.13.3"/>
    </reaction>
</comment>
<dbReference type="InterPro" id="IPR000014">
    <property type="entry name" value="PAS"/>
</dbReference>
<evidence type="ECO:0000256" key="5">
    <source>
        <dbReference type="SAM" id="Phobius"/>
    </source>
</evidence>
<sequence length="784" mass="84630">MRLDLPTLLLFRLCIDGFLAALFWSYSRRHAAVAGPRWWAAGAAMSAIGAVGALTGIGGRADWNVLNVAGALTALVLAHAAIWLGLRNYLGLPMRKAVRWTVVGAVLMFVAQALLLEVWDLPVLRRAVFIAAALALVGLTLFHAQRKGTARAADEFKAFRILCGVELLVLGLVLARLLYTASVAPRSLLEDSAPYVVLAMTLDVLVRAALLSALVSYRLQQNAERDQQKLRDGKADLRALIDNIHAGVIVFNPDQSIETINSAARRFLNRSEVEPESSQPLEWSLLREDGQPMARHEMPFERVLATGRPLTDMVLGIQPNGEGEVRWTLCNAFAENNHQGGLRHVVLTFVDITSLQAAQREQKALQIALSQSQKMQALGTLAGGVAHDFNNILAAILGNAELARQDAGETSAAVLSLDQISVAARRGRELVRQILAFSRQQPMERKRVSMRAILAESCGLLKPVMPSHVKLGTACGLGDLSINADATQLGQVLLNLGTNALHALGDQPGKLTIQVNRFPTTSSLVPSTLPKDWLGVIRVQVFDSGCGMDEATRLRIFEPFFTTRKLGTGTGLGLPVVLGIVEGHGGVIEVNSQPGEGTTFSLYFPAAVTDPGAGYVHSGWPQGKALPENMETQAVDLKVPQDASSVQNATMIVETPEIQRHVLYLDDDDTLVFLVRRLLERRGFKVTTFTDQQEAIDAVRAKPTGFDLLMTDFNMPGMSGLDVARAVLEINPLLPVAVASGYITDELQAEAKAAGVREVVFKTDAVEDFCTVVAKLVANGATAA</sequence>
<dbReference type="EMBL" id="LVWD01000002">
    <property type="protein sequence ID" value="OAD43862.1"/>
    <property type="molecule type" value="Genomic_DNA"/>
</dbReference>
<dbReference type="SMART" id="SM00448">
    <property type="entry name" value="REC"/>
    <property type="match status" value="1"/>
</dbReference>
<reference evidence="9 10" key="1">
    <citation type="submission" date="2016-02" db="EMBL/GenBank/DDBJ databases">
        <title>Draft genome sequence of Hydrogenophaga sp. LPB0072.</title>
        <authorList>
            <person name="Shin S.-K."/>
            <person name="Yi H."/>
        </authorList>
    </citation>
    <scope>NUCLEOTIDE SEQUENCE [LARGE SCALE GENOMIC DNA]</scope>
    <source>
        <strain evidence="9 10">LPB0072</strain>
    </source>
</reference>